<evidence type="ECO:0000256" key="3">
    <source>
        <dbReference type="ARBA" id="ARBA00004613"/>
    </source>
</evidence>
<dbReference type="InterPro" id="IPR001941">
    <property type="entry name" value="PMOC"/>
</dbReference>
<evidence type="ECO:0000259" key="12">
    <source>
        <dbReference type="SMART" id="SM01365"/>
    </source>
</evidence>
<dbReference type="Pfam" id="PF00976">
    <property type="entry name" value="ACTH_domain"/>
    <property type="match status" value="2"/>
</dbReference>
<dbReference type="STRING" id="1676925.ENSPKIP00000021209"/>
<dbReference type="PANTHER" id="PTHR11416:SF7">
    <property type="entry name" value="PRO-OPIOMELANOCORTIN"/>
    <property type="match status" value="1"/>
</dbReference>
<evidence type="ECO:0000256" key="1">
    <source>
        <dbReference type="ARBA" id="ARBA00002965"/>
    </source>
</evidence>
<keyword evidence="14" id="KW-1185">Reference proteome</keyword>
<evidence type="ECO:0000256" key="8">
    <source>
        <dbReference type="ARBA" id="ARBA00023205"/>
    </source>
</evidence>
<sequence length="222" mass="24651">MIDAHAERLRRAAMRRGAWALLLGVICGCNPAECGQCVDQASCRGGRVLECAQMCKSGLAAKVDSSFAKKPFHTSPPGGDTNGPVRTLDSMSLDEPGPKGNEGPLAHEDKRSYPMEHFRWGKPGGRKRRPVKVYSNGMEEDLSEAFPTDMRRQVPEEPDYTLEGDQELVNQKNDGSYEMNHFRWSGPPASKHYSGFMKSLGGHNQKSLMTLFKNIIAKDSHW</sequence>
<keyword evidence="7" id="KW-0372">Hormone</keyword>
<dbReference type="SMART" id="SM01363">
    <property type="entry name" value="ACTH_domain"/>
    <property type="match status" value="2"/>
</dbReference>
<evidence type="ECO:0000313" key="13">
    <source>
        <dbReference type="Ensembl" id="ENSPKIP00000021209.1"/>
    </source>
</evidence>
<comment type="function">
    <text evidence="2">Endogenous opiate.</text>
</comment>
<dbReference type="Proteomes" id="UP000261540">
    <property type="component" value="Unplaced"/>
</dbReference>
<dbReference type="PANTHER" id="PTHR11416">
    <property type="entry name" value="PRO-OPIOMELANOCORTIN"/>
    <property type="match status" value="1"/>
</dbReference>
<feature type="domain" description="Pro-opiomelanocortin/corticotropin ACTH central region" evidence="11">
    <location>
        <begin position="176"/>
        <end position="212"/>
    </location>
</feature>
<evidence type="ECO:0000256" key="5">
    <source>
        <dbReference type="ARBA" id="ARBA00022525"/>
    </source>
</evidence>
<reference evidence="13" key="2">
    <citation type="submission" date="2025-09" db="UniProtKB">
        <authorList>
            <consortium name="Ensembl"/>
        </authorList>
    </citation>
    <scope>IDENTIFICATION</scope>
</reference>
<evidence type="ECO:0000256" key="4">
    <source>
        <dbReference type="ARBA" id="ARBA00005832"/>
    </source>
</evidence>
<name>A0A3B3RRT5_9TELE</name>
<keyword evidence="8" id="KW-0257">Endorphin</keyword>
<dbReference type="GO" id="GO:0007218">
    <property type="term" value="P:neuropeptide signaling pathway"/>
    <property type="evidence" value="ECO:0007669"/>
    <property type="project" value="UniProtKB-KW"/>
</dbReference>
<dbReference type="SMART" id="SM01365">
    <property type="entry name" value="Op_neuropeptide"/>
    <property type="match status" value="1"/>
</dbReference>
<dbReference type="InterPro" id="IPR013532">
    <property type="entry name" value="Opioid_neuropept"/>
</dbReference>
<evidence type="ECO:0000256" key="2">
    <source>
        <dbReference type="ARBA" id="ARBA00003192"/>
    </source>
</evidence>
<feature type="chain" id="PRO_5017241673" evidence="10">
    <location>
        <begin position="35"/>
        <end position="222"/>
    </location>
</feature>
<evidence type="ECO:0000313" key="14">
    <source>
        <dbReference type="Proteomes" id="UP000261540"/>
    </source>
</evidence>
<accession>A0A3B3RRT5</accession>
<dbReference type="Ensembl" id="ENSPKIT00000001838.1">
    <property type="protein sequence ID" value="ENSPKIP00000021209.1"/>
    <property type="gene ID" value="ENSPKIG00000005704.1"/>
</dbReference>
<reference evidence="13" key="1">
    <citation type="submission" date="2025-08" db="UniProtKB">
        <authorList>
            <consortium name="Ensembl"/>
        </authorList>
    </citation>
    <scope>IDENTIFICATION</scope>
</reference>
<dbReference type="Pfam" id="PF08035">
    <property type="entry name" value="Op_neuropeptide"/>
    <property type="match status" value="1"/>
</dbReference>
<dbReference type="PRINTS" id="PR00383">
    <property type="entry name" value="MELANOCORTIN"/>
</dbReference>
<dbReference type="PROSITE" id="PS00197">
    <property type="entry name" value="2FE2S_FER_1"/>
    <property type="match status" value="1"/>
</dbReference>
<comment type="function">
    <text evidence="1">Stimulates the adrenal glands to release cortisol.</text>
</comment>
<feature type="domain" description="Opiodes neuropeptide" evidence="12">
    <location>
        <begin position="193"/>
        <end position="221"/>
    </location>
</feature>
<dbReference type="GO" id="GO:0051537">
    <property type="term" value="F:2 iron, 2 sulfur cluster binding"/>
    <property type="evidence" value="ECO:0007669"/>
    <property type="project" value="InterPro"/>
</dbReference>
<dbReference type="InterPro" id="IPR006058">
    <property type="entry name" value="2Fe2S_fd_BS"/>
</dbReference>
<keyword evidence="10" id="KW-0732">Signal</keyword>
<evidence type="ECO:0000256" key="7">
    <source>
        <dbReference type="ARBA" id="ARBA00022702"/>
    </source>
</evidence>
<keyword evidence="5" id="KW-0964">Secreted</keyword>
<comment type="similarity">
    <text evidence="4">Belongs to the POMC family.</text>
</comment>
<evidence type="ECO:0000256" key="10">
    <source>
        <dbReference type="SAM" id="SignalP"/>
    </source>
</evidence>
<dbReference type="InterPro" id="IPR050878">
    <property type="entry name" value="POMC-derived_peptides"/>
</dbReference>
<proteinExistence type="inferred from homology"/>
<dbReference type="InterPro" id="IPR013531">
    <property type="entry name" value="Mcrtin_ACTH_cent"/>
</dbReference>
<dbReference type="GO" id="GO:0005576">
    <property type="term" value="C:extracellular region"/>
    <property type="evidence" value="ECO:0007669"/>
    <property type="project" value="UniProtKB-SubCell"/>
</dbReference>
<dbReference type="AlphaFoldDB" id="A0A3B3RRT5"/>
<keyword evidence="6" id="KW-0165">Cleavage on pair of basic residues</keyword>
<feature type="domain" description="Pro-opiomelanocortin/corticotropin ACTH central region" evidence="11">
    <location>
        <begin position="112"/>
        <end position="150"/>
    </location>
</feature>
<dbReference type="GO" id="GO:0005184">
    <property type="term" value="F:neuropeptide hormone activity"/>
    <property type="evidence" value="ECO:0007669"/>
    <property type="project" value="TreeGrafter"/>
</dbReference>
<dbReference type="GeneTree" id="ENSGT00390000016811"/>
<dbReference type="OrthoDB" id="8962839at2759"/>
<evidence type="ECO:0000259" key="11">
    <source>
        <dbReference type="SMART" id="SM01363"/>
    </source>
</evidence>
<feature type="region of interest" description="Disordered" evidence="9">
    <location>
        <begin position="68"/>
        <end position="110"/>
    </location>
</feature>
<organism evidence="13 14">
    <name type="scientific">Paramormyrops kingsleyae</name>
    <dbReference type="NCBI Taxonomy" id="1676925"/>
    <lineage>
        <taxon>Eukaryota</taxon>
        <taxon>Metazoa</taxon>
        <taxon>Chordata</taxon>
        <taxon>Craniata</taxon>
        <taxon>Vertebrata</taxon>
        <taxon>Euteleostomi</taxon>
        <taxon>Actinopterygii</taxon>
        <taxon>Neopterygii</taxon>
        <taxon>Teleostei</taxon>
        <taxon>Osteoglossocephala</taxon>
        <taxon>Osteoglossomorpha</taxon>
        <taxon>Osteoglossiformes</taxon>
        <taxon>Mormyridae</taxon>
        <taxon>Paramormyrops</taxon>
    </lineage>
</organism>
<feature type="signal peptide" evidence="10">
    <location>
        <begin position="1"/>
        <end position="34"/>
    </location>
</feature>
<comment type="subcellular location">
    <subcellularLocation>
        <location evidence="3">Secreted</location>
    </subcellularLocation>
</comment>
<evidence type="ECO:0000256" key="6">
    <source>
        <dbReference type="ARBA" id="ARBA00022685"/>
    </source>
</evidence>
<protein>
    <submittedName>
        <fullName evidence="13">Proopiomelanocortin b</fullName>
    </submittedName>
</protein>
<evidence type="ECO:0000256" key="9">
    <source>
        <dbReference type="SAM" id="MobiDB-lite"/>
    </source>
</evidence>